<dbReference type="Proteomes" id="UP000887116">
    <property type="component" value="Unassembled WGS sequence"/>
</dbReference>
<organism evidence="1 2">
    <name type="scientific">Trichonephila clavata</name>
    <name type="common">Joro spider</name>
    <name type="synonym">Nephila clavata</name>
    <dbReference type="NCBI Taxonomy" id="2740835"/>
    <lineage>
        <taxon>Eukaryota</taxon>
        <taxon>Metazoa</taxon>
        <taxon>Ecdysozoa</taxon>
        <taxon>Arthropoda</taxon>
        <taxon>Chelicerata</taxon>
        <taxon>Arachnida</taxon>
        <taxon>Araneae</taxon>
        <taxon>Araneomorphae</taxon>
        <taxon>Entelegynae</taxon>
        <taxon>Araneoidea</taxon>
        <taxon>Nephilidae</taxon>
        <taxon>Trichonephila</taxon>
    </lineage>
</organism>
<reference evidence="1" key="1">
    <citation type="submission" date="2020-07" db="EMBL/GenBank/DDBJ databases">
        <title>Multicomponent nature underlies the extraordinary mechanical properties of spider dragline silk.</title>
        <authorList>
            <person name="Kono N."/>
            <person name="Nakamura H."/>
            <person name="Mori M."/>
            <person name="Yoshida Y."/>
            <person name="Ohtoshi R."/>
            <person name="Malay A.D."/>
            <person name="Moran D.A.P."/>
            <person name="Tomita M."/>
            <person name="Numata K."/>
            <person name="Arakawa K."/>
        </authorList>
    </citation>
    <scope>NUCLEOTIDE SEQUENCE</scope>
</reference>
<gene>
    <name evidence="1" type="ORF">TNCT_557441</name>
</gene>
<evidence type="ECO:0000313" key="2">
    <source>
        <dbReference type="Proteomes" id="UP000887116"/>
    </source>
</evidence>
<name>A0A8X6H9A8_TRICU</name>
<keyword evidence="2" id="KW-1185">Reference proteome</keyword>
<evidence type="ECO:0000313" key="1">
    <source>
        <dbReference type="EMBL" id="GFR18348.1"/>
    </source>
</evidence>
<sequence>MHREQRPFFRSVFNLPRKAWGERNSSAAIRKQPSATALDEKQFITFLRTKRQLEKPVDCEITLRFLVKRKAAVPAFDSTFPHRHPEALPTRCSL</sequence>
<accession>A0A8X6H9A8</accession>
<proteinExistence type="predicted"/>
<dbReference type="EMBL" id="BMAO01007768">
    <property type="protein sequence ID" value="GFR18348.1"/>
    <property type="molecule type" value="Genomic_DNA"/>
</dbReference>
<comment type="caution">
    <text evidence="1">The sequence shown here is derived from an EMBL/GenBank/DDBJ whole genome shotgun (WGS) entry which is preliminary data.</text>
</comment>
<protein>
    <submittedName>
        <fullName evidence="1">Uncharacterized protein</fullName>
    </submittedName>
</protein>
<dbReference type="AlphaFoldDB" id="A0A8X6H9A8"/>